<dbReference type="Proteomes" id="UP000181969">
    <property type="component" value="Unassembled WGS sequence"/>
</dbReference>
<reference evidence="2 3" key="1">
    <citation type="submission" date="2016-10" db="EMBL/GenBank/DDBJ databases">
        <authorList>
            <person name="de Groot N.N."/>
        </authorList>
    </citation>
    <scope>NUCLEOTIDE SEQUENCE [LARGE SCALE GENOMIC DNA]</scope>
    <source>
        <strain evidence="2 3">M79</strain>
    </source>
</reference>
<reference evidence="1" key="2">
    <citation type="submission" date="2023-04" db="EMBL/GenBank/DDBJ databases">
        <title>Genomic analysis of Lactococcus garvieae isolates.</title>
        <authorList>
            <person name="Zhanghang C."/>
        </authorList>
    </citation>
    <scope>NUCLEOTIDE SEQUENCE</scope>
    <source>
        <strain evidence="1">ZB-1</strain>
    </source>
</reference>
<dbReference type="OrthoDB" id="2243069at2"/>
<evidence type="ECO:0000313" key="3">
    <source>
        <dbReference type="Proteomes" id="UP000181969"/>
    </source>
</evidence>
<accession>A0A1I4IEN4</accession>
<name>A0A1I4IEN4_9LACT</name>
<proteinExistence type="predicted"/>
<evidence type="ECO:0000313" key="1">
    <source>
        <dbReference type="EMBL" id="MDH7959460.1"/>
    </source>
</evidence>
<dbReference type="EMBL" id="FOTJ01000016">
    <property type="protein sequence ID" value="SFL52744.1"/>
    <property type="molecule type" value="Genomic_DNA"/>
</dbReference>
<dbReference type="Proteomes" id="UP001157396">
    <property type="component" value="Unassembled WGS sequence"/>
</dbReference>
<dbReference type="AlphaFoldDB" id="A0A1I4IEN4"/>
<gene>
    <name evidence="1" type="ORF">QHR29_03130</name>
    <name evidence="2" type="ORF">SAMN05216438_1164</name>
</gene>
<dbReference type="EMBL" id="JARYTV010000002">
    <property type="protein sequence ID" value="MDH7959460.1"/>
    <property type="molecule type" value="Genomic_DNA"/>
</dbReference>
<evidence type="ECO:0000313" key="2">
    <source>
        <dbReference type="EMBL" id="SFL52744.1"/>
    </source>
</evidence>
<dbReference type="RefSeq" id="WP_019299598.1">
    <property type="nucleotide sequence ID" value="NZ_AP026069.1"/>
</dbReference>
<organism evidence="2 3">
    <name type="scientific">Lactococcus garvieae</name>
    <dbReference type="NCBI Taxonomy" id="1363"/>
    <lineage>
        <taxon>Bacteria</taxon>
        <taxon>Bacillati</taxon>
        <taxon>Bacillota</taxon>
        <taxon>Bacilli</taxon>
        <taxon>Lactobacillales</taxon>
        <taxon>Streptococcaceae</taxon>
        <taxon>Lactococcus</taxon>
    </lineage>
</organism>
<protein>
    <submittedName>
        <fullName evidence="2">Uncharacterized protein</fullName>
    </submittedName>
</protein>
<sequence length="178" mass="21147">MTEFQFEGFNIRLRAEEQRRMETAKRVKDVETKVLVFEVSTQETHFDLLYCQAINQDYWITIENVESPSKHLQRLDRRVRMSIDFYKDNAYCRLWQELKEGDNWSKRKKVLSLAEFGKYSSQSVTEIMKTFDALALGRLENIVNEKNRTRNENGVLFAKDNLKIPIIVYLLGRVFPLL</sequence>